<evidence type="ECO:0000313" key="3">
    <source>
        <dbReference type="Proteomes" id="UP001234178"/>
    </source>
</evidence>
<dbReference type="Proteomes" id="UP001234178">
    <property type="component" value="Unassembled WGS sequence"/>
</dbReference>
<keyword evidence="1" id="KW-0812">Transmembrane</keyword>
<dbReference type="EMBL" id="JAOYFB010000004">
    <property type="protein sequence ID" value="KAK4013938.1"/>
    <property type="molecule type" value="Genomic_DNA"/>
</dbReference>
<organism evidence="2 3">
    <name type="scientific">Daphnia magna</name>
    <dbReference type="NCBI Taxonomy" id="35525"/>
    <lineage>
        <taxon>Eukaryota</taxon>
        <taxon>Metazoa</taxon>
        <taxon>Ecdysozoa</taxon>
        <taxon>Arthropoda</taxon>
        <taxon>Crustacea</taxon>
        <taxon>Branchiopoda</taxon>
        <taxon>Diplostraca</taxon>
        <taxon>Cladocera</taxon>
        <taxon>Anomopoda</taxon>
        <taxon>Daphniidae</taxon>
        <taxon>Daphnia</taxon>
    </lineage>
</organism>
<proteinExistence type="predicted"/>
<keyword evidence="1" id="KW-0472">Membrane</keyword>
<name>A0ABQ9ZM05_9CRUS</name>
<evidence type="ECO:0000256" key="1">
    <source>
        <dbReference type="SAM" id="Phobius"/>
    </source>
</evidence>
<keyword evidence="3" id="KW-1185">Reference proteome</keyword>
<evidence type="ECO:0000313" key="2">
    <source>
        <dbReference type="EMBL" id="KAK4013938.1"/>
    </source>
</evidence>
<gene>
    <name evidence="2" type="ORF">OUZ56_026486</name>
</gene>
<feature type="transmembrane region" description="Helical" evidence="1">
    <location>
        <begin position="171"/>
        <end position="190"/>
    </location>
</feature>
<sequence>MPTTPNTLWISRWTSPTTWLKRSATYNAKVAGQPITPPQRRPRLQCSPQNVTFETVFTSCGAQPKVENPTVGVECWELTKYSECYWHTNFVNFNGKDHTFKNNTWAPYWRPNLATHGRRFIDAAPLEIVNSLEMTLLIGYVTEMSGERNVETVLVHPGQAKDILFMTRVGYWLWNLGILSGVGVSIALAFRFCELDRFLGFTSHAADTSTPAVG</sequence>
<reference evidence="2 3" key="1">
    <citation type="journal article" date="2023" name="Nucleic Acids Res.">
        <title>The hologenome of Daphnia magna reveals possible DNA methylation and microbiome-mediated evolution of the host genome.</title>
        <authorList>
            <person name="Chaturvedi A."/>
            <person name="Li X."/>
            <person name="Dhandapani V."/>
            <person name="Marshall H."/>
            <person name="Kissane S."/>
            <person name="Cuenca-Cambronero M."/>
            <person name="Asole G."/>
            <person name="Calvet F."/>
            <person name="Ruiz-Romero M."/>
            <person name="Marangio P."/>
            <person name="Guigo R."/>
            <person name="Rago D."/>
            <person name="Mirbahai L."/>
            <person name="Eastwood N."/>
            <person name="Colbourne J.K."/>
            <person name="Zhou J."/>
            <person name="Mallon E."/>
            <person name="Orsini L."/>
        </authorList>
    </citation>
    <scope>NUCLEOTIDE SEQUENCE [LARGE SCALE GENOMIC DNA]</scope>
    <source>
        <strain evidence="2">LRV0_1</strain>
    </source>
</reference>
<keyword evidence="1" id="KW-1133">Transmembrane helix</keyword>
<comment type="caution">
    <text evidence="2">The sequence shown here is derived from an EMBL/GenBank/DDBJ whole genome shotgun (WGS) entry which is preliminary data.</text>
</comment>
<accession>A0ABQ9ZM05</accession>
<protein>
    <submittedName>
        <fullName evidence="2">Uncharacterized protein</fullName>
    </submittedName>
</protein>